<dbReference type="EMBL" id="FNRT01000002">
    <property type="protein sequence ID" value="SEC07848.1"/>
    <property type="molecule type" value="Genomic_DNA"/>
</dbReference>
<dbReference type="SUPFAM" id="SSF53613">
    <property type="entry name" value="Ribokinase-like"/>
    <property type="match status" value="1"/>
</dbReference>
<gene>
    <name evidence="9" type="primary">rbsK</name>
    <name evidence="11" type="ORF">SAMN04489844_1634</name>
</gene>
<accession>A0A1H4PKR6</accession>
<keyword evidence="5 9" id="KW-0067">ATP-binding</keyword>
<dbReference type="AlphaFoldDB" id="A0A1H4PKR6"/>
<dbReference type="InterPro" id="IPR002139">
    <property type="entry name" value="Ribo/fructo_kinase"/>
</dbReference>
<keyword evidence="2 9" id="KW-0479">Metal-binding</keyword>
<keyword evidence="7 9" id="KW-0630">Potassium</keyword>
<dbReference type="GO" id="GO:0004747">
    <property type="term" value="F:ribokinase activity"/>
    <property type="evidence" value="ECO:0007669"/>
    <property type="project" value="UniProtKB-UniRule"/>
</dbReference>
<evidence type="ECO:0000313" key="12">
    <source>
        <dbReference type="Proteomes" id="UP000198742"/>
    </source>
</evidence>
<dbReference type="PANTHER" id="PTHR10584:SF166">
    <property type="entry name" value="RIBOKINASE"/>
    <property type="match status" value="1"/>
</dbReference>
<comment type="function">
    <text evidence="9">Catalyzes the phosphorylation of ribose at O-5 in a reaction requiring ATP and magnesium. The resulting D-ribose-5-phosphate can then be used either for sythesis of nucleotides, histidine, and tryptophan, or as a component of the pentose phosphate pathway.</text>
</comment>
<protein>
    <recommendedName>
        <fullName evidence="9">Ribokinase</fullName>
        <shortName evidence="9">RK</shortName>
        <ecNumber evidence="9">2.7.1.15</ecNumber>
    </recommendedName>
</protein>
<feature type="binding site" evidence="9">
    <location>
        <position position="247"/>
    </location>
    <ligand>
        <name>K(+)</name>
        <dbReference type="ChEBI" id="CHEBI:29103"/>
    </ligand>
</feature>
<evidence type="ECO:0000256" key="1">
    <source>
        <dbReference type="ARBA" id="ARBA00022679"/>
    </source>
</evidence>
<evidence type="ECO:0000256" key="5">
    <source>
        <dbReference type="ARBA" id="ARBA00022840"/>
    </source>
</evidence>
<dbReference type="InterPro" id="IPR011877">
    <property type="entry name" value="Ribokinase"/>
</dbReference>
<evidence type="ECO:0000259" key="10">
    <source>
        <dbReference type="Pfam" id="PF00294"/>
    </source>
</evidence>
<evidence type="ECO:0000256" key="3">
    <source>
        <dbReference type="ARBA" id="ARBA00022741"/>
    </source>
</evidence>
<feature type="binding site" evidence="9">
    <location>
        <begin position="221"/>
        <end position="226"/>
    </location>
    <ligand>
        <name>ATP</name>
        <dbReference type="ChEBI" id="CHEBI:30616"/>
    </ligand>
</feature>
<keyword evidence="9" id="KW-0963">Cytoplasm</keyword>
<evidence type="ECO:0000313" key="11">
    <source>
        <dbReference type="EMBL" id="SEC07848.1"/>
    </source>
</evidence>
<feature type="binding site" evidence="9">
    <location>
        <position position="143"/>
    </location>
    <ligand>
        <name>substrate</name>
    </ligand>
</feature>
<dbReference type="GO" id="GO:0005524">
    <property type="term" value="F:ATP binding"/>
    <property type="evidence" value="ECO:0007669"/>
    <property type="project" value="UniProtKB-UniRule"/>
</dbReference>
<dbReference type="Gene3D" id="3.40.1190.20">
    <property type="match status" value="1"/>
</dbReference>
<keyword evidence="4 9" id="KW-0418">Kinase</keyword>
<evidence type="ECO:0000256" key="8">
    <source>
        <dbReference type="ARBA" id="ARBA00023277"/>
    </source>
</evidence>
<dbReference type="InterPro" id="IPR029056">
    <property type="entry name" value="Ribokinase-like"/>
</dbReference>
<sequence length="290" mass="28510">MAPLVAVVGSINVDRVVRVRELPAPGATVIGIAPATLGPGGKGANQAAAAAAHTERAGSVVMLGAVGRDEGATLSLDDLAGRGVGTDLVRRTAGVSTGHATVVLDADSQNLIVVDPGANLTLEPEHVRCDAVRDAAVVLLQLEVPTATVLSAAEHASGTVVLNPAPAPAPEDVPALLAAADVLVPNRGELADLLGEAEAYDLAGVAEQARALPFSGTVVVTLGGDGALVVSGATVEHVPAPPVTPVDTTGAGDCFCGVLAVGLAEGVELMDTVRAAVAAASTSVTRAGAR</sequence>
<keyword evidence="6 9" id="KW-0460">Magnesium</keyword>
<feature type="binding site" evidence="9">
    <location>
        <position position="288"/>
    </location>
    <ligand>
        <name>K(+)</name>
        <dbReference type="ChEBI" id="CHEBI:29103"/>
    </ligand>
</feature>
<keyword evidence="3 9" id="KW-0547">Nucleotide-binding</keyword>
<dbReference type="Proteomes" id="UP000198742">
    <property type="component" value="Unassembled WGS sequence"/>
</dbReference>
<dbReference type="STRING" id="402596.SAMN04489844_1634"/>
<dbReference type="EC" id="2.7.1.15" evidence="9"/>
<keyword evidence="12" id="KW-1185">Reference proteome</keyword>
<feature type="domain" description="Carbohydrate kinase PfkB" evidence="10">
    <location>
        <begin position="4"/>
        <end position="289"/>
    </location>
</feature>
<organism evidence="11 12">
    <name type="scientific">Nocardioides exalbidus</name>
    <dbReference type="NCBI Taxonomy" id="402596"/>
    <lineage>
        <taxon>Bacteria</taxon>
        <taxon>Bacillati</taxon>
        <taxon>Actinomycetota</taxon>
        <taxon>Actinomycetes</taxon>
        <taxon>Propionibacteriales</taxon>
        <taxon>Nocardioidaceae</taxon>
        <taxon>Nocardioides</taxon>
    </lineage>
</organism>
<dbReference type="Pfam" id="PF00294">
    <property type="entry name" value="PfkB"/>
    <property type="match status" value="1"/>
</dbReference>
<dbReference type="GO" id="GO:0005829">
    <property type="term" value="C:cytosol"/>
    <property type="evidence" value="ECO:0007669"/>
    <property type="project" value="TreeGrafter"/>
</dbReference>
<feature type="binding site" evidence="9">
    <location>
        <position position="283"/>
    </location>
    <ligand>
        <name>K(+)</name>
        <dbReference type="ChEBI" id="CHEBI:29103"/>
    </ligand>
</feature>
<dbReference type="PANTHER" id="PTHR10584">
    <property type="entry name" value="SUGAR KINASE"/>
    <property type="match status" value="1"/>
</dbReference>
<dbReference type="CDD" id="cd01174">
    <property type="entry name" value="ribokinase"/>
    <property type="match status" value="1"/>
</dbReference>
<comment type="cofactor">
    <cofactor evidence="9">
        <name>Mg(2+)</name>
        <dbReference type="ChEBI" id="CHEBI:18420"/>
    </cofactor>
    <text evidence="9">Requires a divalent cation, most likely magnesium in vivo, as an electrophilic catalyst to aid phosphoryl group transfer. It is the chelate of the metal and the nucleotide that is the actual substrate.</text>
</comment>
<feature type="active site" description="Proton acceptor" evidence="9">
    <location>
        <position position="253"/>
    </location>
</feature>
<dbReference type="RefSeq" id="WP_217630293.1">
    <property type="nucleotide sequence ID" value="NZ_FNRT01000002.1"/>
</dbReference>
<reference evidence="12" key="1">
    <citation type="submission" date="2016-10" db="EMBL/GenBank/DDBJ databases">
        <authorList>
            <person name="Varghese N."/>
            <person name="Submissions S."/>
        </authorList>
    </citation>
    <scope>NUCLEOTIDE SEQUENCE [LARGE SCALE GENOMIC DNA]</scope>
    <source>
        <strain evidence="12">DSM 22017</strain>
    </source>
</reference>
<feature type="binding site" evidence="9">
    <location>
        <begin position="41"/>
        <end position="45"/>
    </location>
    <ligand>
        <name>substrate</name>
    </ligand>
</feature>
<dbReference type="InterPro" id="IPR011611">
    <property type="entry name" value="PfkB_dom"/>
</dbReference>
<comment type="caution">
    <text evidence="9">Lacks conserved residue(s) required for the propagation of feature annotation.</text>
</comment>
<evidence type="ECO:0000256" key="6">
    <source>
        <dbReference type="ARBA" id="ARBA00022842"/>
    </source>
</evidence>
<evidence type="ECO:0000256" key="4">
    <source>
        <dbReference type="ARBA" id="ARBA00022777"/>
    </source>
</evidence>
<feature type="binding site" evidence="9">
    <location>
        <position position="286"/>
    </location>
    <ligand>
        <name>K(+)</name>
        <dbReference type="ChEBI" id="CHEBI:29103"/>
    </ligand>
</feature>
<comment type="subunit">
    <text evidence="9">Homodimer.</text>
</comment>
<dbReference type="HAMAP" id="MF_01987">
    <property type="entry name" value="Ribokinase"/>
    <property type="match status" value="1"/>
</dbReference>
<feature type="binding site" evidence="9">
    <location>
        <position position="186"/>
    </location>
    <ligand>
        <name>ATP</name>
        <dbReference type="ChEBI" id="CHEBI:30616"/>
    </ligand>
</feature>
<evidence type="ECO:0000256" key="2">
    <source>
        <dbReference type="ARBA" id="ARBA00022723"/>
    </source>
</evidence>
<feature type="binding site" evidence="9">
    <location>
        <position position="253"/>
    </location>
    <ligand>
        <name>substrate</name>
    </ligand>
</feature>
<dbReference type="UniPathway" id="UPA00916">
    <property type="reaction ID" value="UER00889"/>
</dbReference>
<comment type="similarity">
    <text evidence="9">Belongs to the carbohydrate kinase PfkB family. Ribokinase subfamily.</text>
</comment>
<comment type="activity regulation">
    <text evidence="9">Activated by a monovalent cation that binds near, but not in, the active site. The most likely occupant of the site in vivo is potassium. Ion binding induces a conformational change that may alter substrate affinity.</text>
</comment>
<dbReference type="GO" id="GO:0046872">
    <property type="term" value="F:metal ion binding"/>
    <property type="evidence" value="ECO:0007669"/>
    <property type="project" value="UniProtKB-KW"/>
</dbReference>
<proteinExistence type="inferred from homology"/>
<feature type="binding site" evidence="9">
    <location>
        <position position="249"/>
    </location>
    <ligand>
        <name>K(+)</name>
        <dbReference type="ChEBI" id="CHEBI:29103"/>
    </ligand>
</feature>
<dbReference type="GO" id="GO:0019303">
    <property type="term" value="P:D-ribose catabolic process"/>
    <property type="evidence" value="ECO:0007669"/>
    <property type="project" value="UniProtKB-UniRule"/>
</dbReference>
<feature type="binding site" evidence="9">
    <location>
        <begin position="252"/>
        <end position="253"/>
    </location>
    <ligand>
        <name>ATP</name>
        <dbReference type="ChEBI" id="CHEBI:30616"/>
    </ligand>
</feature>
<dbReference type="PRINTS" id="PR00990">
    <property type="entry name" value="RIBOKINASE"/>
</dbReference>
<feature type="binding site" evidence="9">
    <location>
        <begin position="12"/>
        <end position="14"/>
    </location>
    <ligand>
        <name>substrate</name>
    </ligand>
</feature>
<comment type="pathway">
    <text evidence="9">Carbohydrate metabolism; D-ribose degradation; D-ribose 5-phosphate from beta-D-ribopyranose: step 2/2.</text>
</comment>
<evidence type="ECO:0000256" key="7">
    <source>
        <dbReference type="ARBA" id="ARBA00022958"/>
    </source>
</evidence>
<comment type="catalytic activity">
    <reaction evidence="9">
        <text>D-ribose + ATP = D-ribose 5-phosphate + ADP + H(+)</text>
        <dbReference type="Rhea" id="RHEA:13697"/>
        <dbReference type="ChEBI" id="CHEBI:15378"/>
        <dbReference type="ChEBI" id="CHEBI:30616"/>
        <dbReference type="ChEBI" id="CHEBI:47013"/>
        <dbReference type="ChEBI" id="CHEBI:78346"/>
        <dbReference type="ChEBI" id="CHEBI:456216"/>
        <dbReference type="EC" id="2.7.1.15"/>
    </reaction>
</comment>
<keyword evidence="8 9" id="KW-0119">Carbohydrate metabolism</keyword>
<evidence type="ECO:0000256" key="9">
    <source>
        <dbReference type="HAMAP-Rule" id="MF_01987"/>
    </source>
</evidence>
<name>A0A1H4PKR6_9ACTN</name>
<keyword evidence="1 9" id="KW-0808">Transferase</keyword>
<comment type="subcellular location">
    <subcellularLocation>
        <location evidence="9">Cytoplasm</location>
    </subcellularLocation>
</comment>